<keyword evidence="1" id="KW-1133">Transmembrane helix</keyword>
<dbReference type="AlphaFoldDB" id="A0A6L2PXW6"/>
<evidence type="ECO:0008006" key="4">
    <source>
        <dbReference type="Google" id="ProtNLM"/>
    </source>
</evidence>
<evidence type="ECO:0000313" key="3">
    <source>
        <dbReference type="Proteomes" id="UP000502823"/>
    </source>
</evidence>
<evidence type="ECO:0000313" key="2">
    <source>
        <dbReference type="EMBL" id="GFG35315.1"/>
    </source>
</evidence>
<keyword evidence="1" id="KW-0472">Membrane</keyword>
<keyword evidence="1" id="KW-0812">Transmembrane</keyword>
<dbReference type="Proteomes" id="UP000502823">
    <property type="component" value="Unassembled WGS sequence"/>
</dbReference>
<name>A0A6L2PXW6_COPFO</name>
<organism evidence="2 3">
    <name type="scientific">Coptotermes formosanus</name>
    <name type="common">Formosan subterranean termite</name>
    <dbReference type="NCBI Taxonomy" id="36987"/>
    <lineage>
        <taxon>Eukaryota</taxon>
        <taxon>Metazoa</taxon>
        <taxon>Ecdysozoa</taxon>
        <taxon>Arthropoda</taxon>
        <taxon>Hexapoda</taxon>
        <taxon>Insecta</taxon>
        <taxon>Pterygota</taxon>
        <taxon>Neoptera</taxon>
        <taxon>Polyneoptera</taxon>
        <taxon>Dictyoptera</taxon>
        <taxon>Blattodea</taxon>
        <taxon>Blattoidea</taxon>
        <taxon>Termitoidae</taxon>
        <taxon>Rhinotermitidae</taxon>
        <taxon>Coptotermes</taxon>
    </lineage>
</organism>
<sequence>MYSDTKAYPNFKPSQLGERTANCRAFCCYTPQYRCPSASLVSFAAITFCFASHCVYFLRVTCEPTFIKVALKEKYICVKVCLKLRKSASKLHEILKITSYDNSTDRKHTFEWFSGFRHVENSVQDGRFRLLLHQRHRIKHCEISQDAQRRPFKYHFRDF</sequence>
<evidence type="ECO:0000256" key="1">
    <source>
        <dbReference type="SAM" id="Phobius"/>
    </source>
</evidence>
<feature type="transmembrane region" description="Helical" evidence="1">
    <location>
        <begin position="40"/>
        <end position="58"/>
    </location>
</feature>
<dbReference type="InParanoid" id="A0A6L2PXW6"/>
<reference evidence="3" key="1">
    <citation type="submission" date="2020-01" db="EMBL/GenBank/DDBJ databases">
        <title>Draft genome sequence of the Termite Coptotermes fromosanus.</title>
        <authorList>
            <person name="Itakura S."/>
            <person name="Yosikawa Y."/>
            <person name="Umezawa K."/>
        </authorList>
    </citation>
    <scope>NUCLEOTIDE SEQUENCE [LARGE SCALE GENOMIC DNA]</scope>
</reference>
<protein>
    <recommendedName>
        <fullName evidence="4">Mos1 transposase HTH domain-containing protein</fullName>
    </recommendedName>
</protein>
<dbReference type="EMBL" id="BLKM01012032">
    <property type="protein sequence ID" value="GFG35315.1"/>
    <property type="molecule type" value="Genomic_DNA"/>
</dbReference>
<comment type="caution">
    <text evidence="2">The sequence shown here is derived from an EMBL/GenBank/DDBJ whole genome shotgun (WGS) entry which is preliminary data.</text>
</comment>
<proteinExistence type="predicted"/>
<accession>A0A6L2PXW6</accession>
<gene>
    <name evidence="2" type="ORF">Cfor_01361</name>
</gene>
<keyword evidence="3" id="KW-1185">Reference proteome</keyword>